<dbReference type="AlphaFoldDB" id="A0AAV2SIX7"/>
<accession>A0AAV2SIX7</accession>
<evidence type="ECO:0000313" key="3">
    <source>
        <dbReference type="Proteomes" id="UP001497623"/>
    </source>
</evidence>
<reference evidence="2 3" key="1">
    <citation type="submission" date="2024-05" db="EMBL/GenBank/DDBJ databases">
        <authorList>
            <person name="Wallberg A."/>
        </authorList>
    </citation>
    <scope>NUCLEOTIDE SEQUENCE [LARGE SCALE GENOMIC DNA]</scope>
</reference>
<comment type="caution">
    <text evidence="2">The sequence shown here is derived from an EMBL/GenBank/DDBJ whole genome shotgun (WGS) entry which is preliminary data.</text>
</comment>
<feature type="non-terminal residue" evidence="2">
    <location>
        <position position="94"/>
    </location>
</feature>
<keyword evidence="1" id="KW-1133">Transmembrane helix</keyword>
<gene>
    <name evidence="2" type="ORF">MNOR_LOCUS38139</name>
</gene>
<dbReference type="EMBL" id="CAXKWB010083569">
    <property type="protein sequence ID" value="CAL4208272.1"/>
    <property type="molecule type" value="Genomic_DNA"/>
</dbReference>
<protein>
    <recommendedName>
        <fullName evidence="4">Reverse transcriptase domain-containing protein</fullName>
    </recommendedName>
</protein>
<sequence>MTSMYQFAYKEGFSTSLCSFLVAETIQYYKTNGSNVFMLSLDASKAFDRVMHTKLFQILIDKSICPLVIRFLINIYVVSSAIVKWNSAMSDPFD</sequence>
<proteinExistence type="predicted"/>
<keyword evidence="1" id="KW-0472">Membrane</keyword>
<evidence type="ECO:0008006" key="4">
    <source>
        <dbReference type="Google" id="ProtNLM"/>
    </source>
</evidence>
<keyword evidence="1" id="KW-0812">Transmembrane</keyword>
<evidence type="ECO:0000313" key="2">
    <source>
        <dbReference type="EMBL" id="CAL4208272.1"/>
    </source>
</evidence>
<feature type="transmembrane region" description="Helical" evidence="1">
    <location>
        <begin position="64"/>
        <end position="83"/>
    </location>
</feature>
<evidence type="ECO:0000256" key="1">
    <source>
        <dbReference type="SAM" id="Phobius"/>
    </source>
</evidence>
<name>A0AAV2SIX7_MEGNR</name>
<organism evidence="2 3">
    <name type="scientific">Meganyctiphanes norvegica</name>
    <name type="common">Northern krill</name>
    <name type="synonym">Thysanopoda norvegica</name>
    <dbReference type="NCBI Taxonomy" id="48144"/>
    <lineage>
        <taxon>Eukaryota</taxon>
        <taxon>Metazoa</taxon>
        <taxon>Ecdysozoa</taxon>
        <taxon>Arthropoda</taxon>
        <taxon>Crustacea</taxon>
        <taxon>Multicrustacea</taxon>
        <taxon>Malacostraca</taxon>
        <taxon>Eumalacostraca</taxon>
        <taxon>Eucarida</taxon>
        <taxon>Euphausiacea</taxon>
        <taxon>Euphausiidae</taxon>
        <taxon>Meganyctiphanes</taxon>
    </lineage>
</organism>
<dbReference type="Proteomes" id="UP001497623">
    <property type="component" value="Unassembled WGS sequence"/>
</dbReference>
<keyword evidence="3" id="KW-1185">Reference proteome</keyword>